<organism evidence="2 3">
    <name type="scientific">Biostraticola tofi</name>
    <dbReference type="NCBI Taxonomy" id="466109"/>
    <lineage>
        <taxon>Bacteria</taxon>
        <taxon>Pseudomonadati</taxon>
        <taxon>Pseudomonadota</taxon>
        <taxon>Gammaproteobacteria</taxon>
        <taxon>Enterobacterales</taxon>
        <taxon>Bruguierivoracaceae</taxon>
        <taxon>Biostraticola</taxon>
    </lineage>
</organism>
<feature type="transmembrane region" description="Helical" evidence="1">
    <location>
        <begin position="14"/>
        <end position="32"/>
    </location>
</feature>
<evidence type="ECO:0000256" key="1">
    <source>
        <dbReference type="SAM" id="Phobius"/>
    </source>
</evidence>
<sequence>MIAKETELKKVKRLALLLLLGAAGTFIVTLFLEPGFWVNGLKAISEAAMVGALADWFAVVALFKRVPIPFIARHTAIIPRNKNKIADNLALFVREKFLDTSSITGLIRRHDPAKMIGVWLTEPHNTDRMGSYILQMMRGFLGVTDDQRIQAFIKKALHAAIDQLDLSVSVGNILDSLTKNGRHQDLLDAAVSQLIAVLNKPTTRLIISSQIIKWLKREHPIKEKMLPTEWLGEHSAELVANAVNSILDDISQDRGHELRQRFDQITQKLIDSLKHSPDMARRAQEIKEYLKNDDVLNRYIRELWDDLRAWILADMDSEQSVLHANIAASGAWLGQTLSRDAGLRASLNQHMEAAAAKMAPDFSAFLTQHISDTVKSWDERDMSRQIELNIGKDLQFIRINGTLVGGCIGVVLYLLSQLPLLIALAGR</sequence>
<dbReference type="PANTHER" id="PTHR38442:SF1">
    <property type="entry name" value="INNER MEMBRANE PROTEIN"/>
    <property type="match status" value="1"/>
</dbReference>
<evidence type="ECO:0000313" key="3">
    <source>
        <dbReference type="Proteomes" id="UP000295719"/>
    </source>
</evidence>
<dbReference type="InterPro" id="IPR007383">
    <property type="entry name" value="DUF445"/>
</dbReference>
<feature type="transmembrane region" description="Helical" evidence="1">
    <location>
        <begin position="402"/>
        <end position="425"/>
    </location>
</feature>
<accession>A0A4R3YVV7</accession>
<dbReference type="AlphaFoldDB" id="A0A4R3YVV7"/>
<comment type="caution">
    <text evidence="2">The sequence shown here is derived from an EMBL/GenBank/DDBJ whole genome shotgun (WGS) entry which is preliminary data.</text>
</comment>
<protein>
    <submittedName>
        <fullName evidence="2">Uncharacterized membrane-anchored protein YjiN (DUF445 family)</fullName>
    </submittedName>
</protein>
<dbReference type="PANTHER" id="PTHR38442">
    <property type="entry name" value="INNER MEMBRANE PROTEIN-RELATED"/>
    <property type="match status" value="1"/>
</dbReference>
<dbReference type="GO" id="GO:0005886">
    <property type="term" value="C:plasma membrane"/>
    <property type="evidence" value="ECO:0007669"/>
    <property type="project" value="TreeGrafter"/>
</dbReference>
<keyword evidence="3" id="KW-1185">Reference proteome</keyword>
<proteinExistence type="predicted"/>
<evidence type="ECO:0000313" key="2">
    <source>
        <dbReference type="EMBL" id="TCV96606.1"/>
    </source>
</evidence>
<dbReference type="Proteomes" id="UP000295719">
    <property type="component" value="Unassembled WGS sequence"/>
</dbReference>
<dbReference type="Pfam" id="PF04286">
    <property type="entry name" value="DUF445"/>
    <property type="match status" value="1"/>
</dbReference>
<reference evidence="2 3" key="1">
    <citation type="submission" date="2019-03" db="EMBL/GenBank/DDBJ databases">
        <title>Genomic Encyclopedia of Type Strains, Phase IV (KMG-IV): sequencing the most valuable type-strain genomes for metagenomic binning, comparative biology and taxonomic classification.</title>
        <authorList>
            <person name="Goeker M."/>
        </authorList>
    </citation>
    <scope>NUCLEOTIDE SEQUENCE [LARGE SCALE GENOMIC DNA]</scope>
    <source>
        <strain evidence="2 3">DSM 19580</strain>
    </source>
</reference>
<gene>
    <name evidence="2" type="ORF">EDC52_10446</name>
</gene>
<name>A0A4R3YVV7_9GAMM</name>
<dbReference type="EMBL" id="SMCR01000004">
    <property type="protein sequence ID" value="TCV96606.1"/>
    <property type="molecule type" value="Genomic_DNA"/>
</dbReference>
<keyword evidence="1" id="KW-0812">Transmembrane</keyword>
<keyword evidence="1" id="KW-1133">Transmembrane helix</keyword>
<keyword evidence="1" id="KW-0472">Membrane</keyword>